<protein>
    <submittedName>
        <fullName evidence="1">Uncharacterized protein</fullName>
    </submittedName>
</protein>
<evidence type="ECO:0000313" key="1">
    <source>
        <dbReference type="EMBL" id="BBM82186.1"/>
    </source>
</evidence>
<accession>A0A5S9IIN8</accession>
<gene>
    <name evidence="1" type="ORF">UABAM_00529</name>
</gene>
<sequence length="148" mass="17850">MKPKFVKSKKTTLREKRKIKKLDPKNFTVADLHPDFIEGMESLRYNPNAKCHYELFSGGLLWTDERSPEAENRDKIWCELLVFRILLMYRSAIILRVEDNAKDYKRIWEKLNEAFPHWLIFRPDRQSNNHAQRIIEGLKNMKKELEEM</sequence>
<organism evidence="1 2">
    <name type="scientific">Uabimicrobium amorphum</name>
    <dbReference type="NCBI Taxonomy" id="2596890"/>
    <lineage>
        <taxon>Bacteria</taxon>
        <taxon>Pseudomonadati</taxon>
        <taxon>Planctomycetota</taxon>
        <taxon>Candidatus Uabimicrobiia</taxon>
        <taxon>Candidatus Uabimicrobiales</taxon>
        <taxon>Candidatus Uabimicrobiaceae</taxon>
        <taxon>Candidatus Uabimicrobium</taxon>
    </lineage>
</organism>
<reference evidence="1 2" key="1">
    <citation type="submission" date="2019-08" db="EMBL/GenBank/DDBJ databases">
        <title>Complete genome sequence of Candidatus Uab amorphum.</title>
        <authorList>
            <person name="Shiratori T."/>
            <person name="Suzuki S."/>
            <person name="Kakizawa Y."/>
            <person name="Ishida K."/>
        </authorList>
    </citation>
    <scope>NUCLEOTIDE SEQUENCE [LARGE SCALE GENOMIC DNA]</scope>
    <source>
        <strain evidence="1 2">SRT547</strain>
    </source>
</reference>
<keyword evidence="2" id="KW-1185">Reference proteome</keyword>
<dbReference type="RefSeq" id="WP_151966438.1">
    <property type="nucleotide sequence ID" value="NZ_AP019860.1"/>
</dbReference>
<dbReference type="KEGG" id="uam:UABAM_00529"/>
<dbReference type="EMBL" id="AP019860">
    <property type="protein sequence ID" value="BBM82186.1"/>
    <property type="molecule type" value="Genomic_DNA"/>
</dbReference>
<proteinExistence type="predicted"/>
<dbReference type="OrthoDB" id="292271at2"/>
<dbReference type="Proteomes" id="UP000326354">
    <property type="component" value="Chromosome"/>
</dbReference>
<evidence type="ECO:0000313" key="2">
    <source>
        <dbReference type="Proteomes" id="UP000326354"/>
    </source>
</evidence>
<dbReference type="AlphaFoldDB" id="A0A5S9IIN8"/>
<name>A0A5S9IIN8_UABAM</name>